<dbReference type="InterPro" id="IPR006668">
    <property type="entry name" value="Mg_transptr_MgtE_intracell_dom"/>
</dbReference>
<accession>A0A1I0EBN8</accession>
<evidence type="ECO:0000313" key="5">
    <source>
        <dbReference type="Proteomes" id="UP000199095"/>
    </source>
</evidence>
<keyword evidence="2" id="KW-0812">Transmembrane</keyword>
<name>A0A1I0EBN8_9BACI</name>
<protein>
    <submittedName>
        <fullName evidence="4">Flagellar motility protein MotE, a chaperone for MotC folding</fullName>
    </submittedName>
</protein>
<gene>
    <name evidence="4" type="ORF">SAMN05421676_104350</name>
</gene>
<keyword evidence="2" id="KW-1133">Transmembrane helix</keyword>
<dbReference type="OrthoDB" id="1724615at2"/>
<evidence type="ECO:0000313" key="4">
    <source>
        <dbReference type="EMBL" id="SET41780.1"/>
    </source>
</evidence>
<organism evidence="4 5">
    <name type="scientific">Salinibacillus kushneri</name>
    <dbReference type="NCBI Taxonomy" id="237682"/>
    <lineage>
        <taxon>Bacteria</taxon>
        <taxon>Bacillati</taxon>
        <taxon>Bacillota</taxon>
        <taxon>Bacilli</taxon>
        <taxon>Bacillales</taxon>
        <taxon>Bacillaceae</taxon>
        <taxon>Salinibacillus</taxon>
    </lineage>
</organism>
<keyword evidence="4" id="KW-0969">Cilium</keyword>
<dbReference type="Gene3D" id="1.25.60.10">
    <property type="entry name" value="MgtE N-terminal domain-like"/>
    <property type="match status" value="1"/>
</dbReference>
<keyword evidence="4" id="KW-0282">Flagellum</keyword>
<proteinExistence type="predicted"/>
<dbReference type="InterPro" id="IPR038076">
    <property type="entry name" value="MgtE_N_sf"/>
</dbReference>
<dbReference type="RefSeq" id="WP_093133998.1">
    <property type="nucleotide sequence ID" value="NZ_FOHJ01000004.1"/>
</dbReference>
<evidence type="ECO:0000256" key="1">
    <source>
        <dbReference type="SAM" id="Coils"/>
    </source>
</evidence>
<evidence type="ECO:0000256" key="2">
    <source>
        <dbReference type="SAM" id="Phobius"/>
    </source>
</evidence>
<dbReference type="STRING" id="237682.SAMN05421676_104350"/>
<dbReference type="Proteomes" id="UP000199095">
    <property type="component" value="Unassembled WGS sequence"/>
</dbReference>
<keyword evidence="5" id="KW-1185">Reference proteome</keyword>
<dbReference type="Pfam" id="PF03448">
    <property type="entry name" value="MgtE_N"/>
    <property type="match status" value="1"/>
</dbReference>
<dbReference type="AlphaFoldDB" id="A0A1I0EBN8"/>
<evidence type="ECO:0000259" key="3">
    <source>
        <dbReference type="Pfam" id="PF03448"/>
    </source>
</evidence>
<keyword evidence="2" id="KW-0472">Membrane</keyword>
<sequence length="191" mass="21443">MSVKNTEKQKASKFQWFLFVIVIPAIFAVTILFVVLNIAGVNLFDMAEKHNIPVVSALVQSDEDKEKENTQDQLSELQATIKDKDANIEQLQVDNKSKDEKISKLQQTISDLTNQLNQQEEQQQNQTEQIKEVSTTFEEMDPESAAPVVENMEQDVALKVLAEIPSEQRGAILSAMNPELAANLTSELLNQ</sequence>
<feature type="domain" description="Magnesium transporter MgtE intracellular" evidence="3">
    <location>
        <begin position="135"/>
        <end position="184"/>
    </location>
</feature>
<reference evidence="5" key="1">
    <citation type="submission" date="2016-10" db="EMBL/GenBank/DDBJ databases">
        <authorList>
            <person name="Varghese N."/>
            <person name="Submissions S."/>
        </authorList>
    </citation>
    <scope>NUCLEOTIDE SEQUENCE [LARGE SCALE GENOMIC DNA]</scope>
    <source>
        <strain evidence="5">CGMCC 1.3566</strain>
    </source>
</reference>
<dbReference type="EMBL" id="FOHJ01000004">
    <property type="protein sequence ID" value="SET41780.1"/>
    <property type="molecule type" value="Genomic_DNA"/>
</dbReference>
<feature type="coiled-coil region" evidence="1">
    <location>
        <begin position="60"/>
        <end position="136"/>
    </location>
</feature>
<feature type="transmembrane region" description="Helical" evidence="2">
    <location>
        <begin position="16"/>
        <end position="39"/>
    </location>
</feature>
<keyword evidence="4" id="KW-0966">Cell projection</keyword>
<keyword evidence="1" id="KW-0175">Coiled coil</keyword>
<dbReference type="SUPFAM" id="SSF158791">
    <property type="entry name" value="MgtE N-terminal domain-like"/>
    <property type="match status" value="1"/>
</dbReference>